<feature type="non-terminal residue" evidence="2">
    <location>
        <position position="73"/>
    </location>
</feature>
<sequence>MLTKLALLLCLLGLIAMPNPAEAIRLPQTLPRKCTGEPCGIAGCFDGGACVCTEFGRWTCRKPRMGQKSAGDE</sequence>
<evidence type="ECO:0000256" key="1">
    <source>
        <dbReference type="SAM" id="SignalP"/>
    </source>
</evidence>
<dbReference type="Proteomes" id="UP001177023">
    <property type="component" value="Unassembled WGS sequence"/>
</dbReference>
<reference evidence="2" key="1">
    <citation type="submission" date="2023-06" db="EMBL/GenBank/DDBJ databases">
        <authorList>
            <person name="Delattre M."/>
        </authorList>
    </citation>
    <scope>NUCLEOTIDE SEQUENCE</scope>
    <source>
        <strain evidence="2">AF72</strain>
    </source>
</reference>
<feature type="signal peptide" evidence="1">
    <location>
        <begin position="1"/>
        <end position="23"/>
    </location>
</feature>
<organism evidence="2 3">
    <name type="scientific">Mesorhabditis spiculigera</name>
    <dbReference type="NCBI Taxonomy" id="96644"/>
    <lineage>
        <taxon>Eukaryota</taxon>
        <taxon>Metazoa</taxon>
        <taxon>Ecdysozoa</taxon>
        <taxon>Nematoda</taxon>
        <taxon>Chromadorea</taxon>
        <taxon>Rhabditida</taxon>
        <taxon>Rhabditina</taxon>
        <taxon>Rhabditomorpha</taxon>
        <taxon>Rhabditoidea</taxon>
        <taxon>Rhabditidae</taxon>
        <taxon>Mesorhabditinae</taxon>
        <taxon>Mesorhabditis</taxon>
    </lineage>
</organism>
<gene>
    <name evidence="2" type="ORF">MSPICULIGERA_LOCUS2769</name>
</gene>
<dbReference type="AlphaFoldDB" id="A0AA36C926"/>
<evidence type="ECO:0000313" key="3">
    <source>
        <dbReference type="Proteomes" id="UP001177023"/>
    </source>
</evidence>
<name>A0AA36C926_9BILA</name>
<evidence type="ECO:0000313" key="2">
    <source>
        <dbReference type="EMBL" id="CAJ0564073.1"/>
    </source>
</evidence>
<dbReference type="EMBL" id="CATQJA010000793">
    <property type="protein sequence ID" value="CAJ0564073.1"/>
    <property type="molecule type" value="Genomic_DNA"/>
</dbReference>
<accession>A0AA36C926</accession>
<feature type="chain" id="PRO_5041344556" evidence="1">
    <location>
        <begin position="24"/>
        <end position="73"/>
    </location>
</feature>
<keyword evidence="3" id="KW-1185">Reference proteome</keyword>
<protein>
    <submittedName>
        <fullName evidence="2">Uncharacterized protein</fullName>
    </submittedName>
</protein>
<keyword evidence="1" id="KW-0732">Signal</keyword>
<proteinExistence type="predicted"/>
<comment type="caution">
    <text evidence="2">The sequence shown here is derived from an EMBL/GenBank/DDBJ whole genome shotgun (WGS) entry which is preliminary data.</text>
</comment>